<dbReference type="Gene3D" id="3.10.580.10">
    <property type="entry name" value="CBS-domain"/>
    <property type="match status" value="1"/>
</dbReference>
<evidence type="ECO:0000313" key="5">
    <source>
        <dbReference type="EMBL" id="APE94938.1"/>
    </source>
</evidence>
<dbReference type="PANTHER" id="PTHR43080">
    <property type="entry name" value="CBS DOMAIN-CONTAINING PROTEIN CBSX3, MITOCHONDRIAL"/>
    <property type="match status" value="1"/>
</dbReference>
<reference evidence="7" key="2">
    <citation type="submission" date="2016-08" db="EMBL/GenBank/DDBJ databases">
        <title>Discovery of first anaerobic lithoheterotrophic haloarchae widely represented in hypersaline habitats.</title>
        <authorList>
            <person name="Sorokin D.Y."/>
            <person name="Kublanov I.V."/>
            <person name="Roman P."/>
            <person name="Sinninghe Damste J.S."/>
            <person name="Golyshin P.N."/>
            <person name="Rojo D."/>
            <person name="Ciordia S."/>
            <person name="Mena Md.C."/>
            <person name="Ferrer M."/>
            <person name="Smedile F."/>
            <person name="Messina E."/>
            <person name="La Cono V."/>
            <person name="Yakimov M.M."/>
        </authorList>
    </citation>
    <scope>NUCLEOTIDE SEQUENCE [LARGE SCALE GENOMIC DNA]</scope>
    <source>
        <strain evidence="7">HSR6</strain>
    </source>
</reference>
<dbReference type="InterPro" id="IPR046342">
    <property type="entry name" value="CBS_dom_sf"/>
</dbReference>
<dbReference type="EMBL" id="CP016804">
    <property type="protein sequence ID" value="APE94938.1"/>
    <property type="molecule type" value="Genomic_DNA"/>
</dbReference>
<evidence type="ECO:0000313" key="4">
    <source>
        <dbReference type="EMBL" id="AOW79688.1"/>
    </source>
</evidence>
<sequence>MQAHELMTADVETVQHDDSVGEVLKKMSQRPFNGFPVVDDDGRLVGIVTQRDLVNIFEPSDRTFWIPVGLPPFLEPVDYAIEASFGDLDLEIDLARHAGDPISTVMTEDVVTVGPEEDIETVIEILARPEPNVNRVPVVQDGFVEGIITRQDVLTHLHQTGGLGGESEP</sequence>
<accession>A0A1D8S2V7</accession>
<reference evidence="4 6" key="1">
    <citation type="submission" date="2016-06" db="EMBL/GenBank/DDBJ databases">
        <title>Discovery of anaerobic lithoheterotrophic haloarchaeon capable of sulfur respiration by hydrogen and formate.</title>
        <authorList>
            <person name="Sorokin D.Y."/>
            <person name="Kublanov I.V."/>
            <person name="Roman P."/>
            <person name="Sinninghe Damste J.S."/>
            <person name="Golyshin P.N."/>
            <person name="Rojo D."/>
            <person name="Ciordia S."/>
            <person name="Mena Md.C."/>
            <person name="Ferrer M."/>
            <person name="Smedile F."/>
            <person name="Messina E."/>
            <person name="La Cono V."/>
            <person name="Yakimov M.M."/>
        </authorList>
    </citation>
    <scope>NUCLEOTIDE SEQUENCE [LARGE SCALE GENOMIC DNA]</scope>
    <source>
        <strain evidence="4 6">HTSR1</strain>
    </source>
</reference>
<dbReference type="OrthoDB" id="43333at2157"/>
<organism evidence="4 6">
    <name type="scientific">Halodesulfurarchaeum formicicum</name>
    <dbReference type="NCBI Taxonomy" id="1873524"/>
    <lineage>
        <taxon>Archaea</taxon>
        <taxon>Methanobacteriati</taxon>
        <taxon>Methanobacteriota</taxon>
        <taxon>Stenosarchaea group</taxon>
        <taxon>Halobacteria</taxon>
        <taxon>Halobacteriales</taxon>
        <taxon>Halobacteriaceae</taxon>
        <taxon>Halodesulfurarchaeum</taxon>
    </lineage>
</organism>
<keyword evidence="7" id="KW-1185">Reference proteome</keyword>
<protein>
    <submittedName>
        <fullName evidence="4">Inosine-5'-monophosphate dehydrogenase</fullName>
    </submittedName>
</protein>
<gene>
    <name evidence="5" type="ORF">HSR6_0475</name>
    <name evidence="4" type="ORF">HTSR_0491</name>
</gene>
<dbReference type="PANTHER" id="PTHR43080:SF2">
    <property type="entry name" value="CBS DOMAIN-CONTAINING PROTEIN"/>
    <property type="match status" value="1"/>
</dbReference>
<dbReference type="AlphaFoldDB" id="A0A1D8S2V7"/>
<dbReference type="InterPro" id="IPR000644">
    <property type="entry name" value="CBS_dom"/>
</dbReference>
<dbReference type="RefSeq" id="WP_070364438.1">
    <property type="nucleotide sequence ID" value="NZ_CP016070.1"/>
</dbReference>
<dbReference type="SUPFAM" id="SSF54631">
    <property type="entry name" value="CBS-domain pair"/>
    <property type="match status" value="1"/>
</dbReference>
<dbReference type="InterPro" id="IPR051257">
    <property type="entry name" value="Diverse_CBS-Domain"/>
</dbReference>
<feature type="domain" description="CBS" evidence="3">
    <location>
        <begin position="106"/>
        <end position="167"/>
    </location>
</feature>
<dbReference type="PROSITE" id="PS51371">
    <property type="entry name" value="CBS"/>
    <property type="match status" value="2"/>
</dbReference>
<evidence type="ECO:0000256" key="1">
    <source>
        <dbReference type="ARBA" id="ARBA00023122"/>
    </source>
</evidence>
<dbReference type="KEGG" id="halh:HTSR_0491"/>
<dbReference type="Pfam" id="PF00571">
    <property type="entry name" value="CBS"/>
    <property type="match status" value="2"/>
</dbReference>
<evidence type="ECO:0000313" key="7">
    <source>
        <dbReference type="Proteomes" id="UP000186165"/>
    </source>
</evidence>
<dbReference type="STRING" id="1873524.HSR6_0475"/>
<evidence type="ECO:0000313" key="6">
    <source>
        <dbReference type="Proteomes" id="UP000185608"/>
    </source>
</evidence>
<keyword evidence="1 2" id="KW-0129">CBS domain</keyword>
<name>A0A1D8S2V7_9EURY</name>
<proteinExistence type="predicted"/>
<dbReference type="KEGG" id="hhsr:HSR6_0475"/>
<evidence type="ECO:0000259" key="3">
    <source>
        <dbReference type="PROSITE" id="PS51371"/>
    </source>
</evidence>
<feature type="domain" description="CBS" evidence="3">
    <location>
        <begin position="7"/>
        <end position="64"/>
    </location>
</feature>
<dbReference type="Proteomes" id="UP000186165">
    <property type="component" value="Chromosome"/>
</dbReference>
<dbReference type="SMART" id="SM00116">
    <property type="entry name" value="CBS"/>
    <property type="match status" value="2"/>
</dbReference>
<dbReference type="GeneID" id="30416999"/>
<accession>A0A1J1A9Y1</accession>
<dbReference type="Proteomes" id="UP000185608">
    <property type="component" value="Chromosome"/>
</dbReference>
<reference evidence="5" key="3">
    <citation type="journal article" date="2017" name="ISME J.">
        <title>Discovery of anaerobic lithoheterotrophic haloarchaea, ubiquitous in hypersaline habitats.</title>
        <authorList>
            <person name="Sorokin D.Y."/>
            <person name="Messina E."/>
            <person name="Smedile F."/>
            <person name="Roman P."/>
            <person name="Damste J.S.S."/>
            <person name="Ciordia S."/>
            <person name="Mena M.C."/>
            <person name="Ferrer M."/>
            <person name="Golyshin P.N."/>
            <person name="Kublanov I.V."/>
            <person name="Samarov N.I."/>
            <person name="Toshchakov S.V."/>
            <person name="La Cono V."/>
            <person name="Yakimov M.M."/>
        </authorList>
    </citation>
    <scope>NUCLEOTIDE SEQUENCE</scope>
    <source>
        <strain evidence="5">HSR6</strain>
    </source>
</reference>
<dbReference type="EMBL" id="CP016070">
    <property type="protein sequence ID" value="AOW79688.1"/>
    <property type="molecule type" value="Genomic_DNA"/>
</dbReference>
<evidence type="ECO:0000256" key="2">
    <source>
        <dbReference type="PROSITE-ProRule" id="PRU00703"/>
    </source>
</evidence>